<feature type="signal peptide" evidence="1">
    <location>
        <begin position="1"/>
        <end position="17"/>
    </location>
</feature>
<dbReference type="AlphaFoldDB" id="A0A0W4ZBK9"/>
<keyword evidence="3" id="KW-1185">Reference proteome</keyword>
<organism evidence="2 3">
    <name type="scientific">Pneumocystis jirovecii (strain RU7)</name>
    <name type="common">Human pneumocystis pneumonia agent</name>
    <dbReference type="NCBI Taxonomy" id="1408657"/>
    <lineage>
        <taxon>Eukaryota</taxon>
        <taxon>Fungi</taxon>
        <taxon>Dikarya</taxon>
        <taxon>Ascomycota</taxon>
        <taxon>Taphrinomycotina</taxon>
        <taxon>Pneumocystomycetes</taxon>
        <taxon>Pneumocystaceae</taxon>
        <taxon>Pneumocystis</taxon>
    </lineage>
</organism>
<dbReference type="VEuPathDB" id="FungiDB:T551_03673"/>
<feature type="chain" id="PRO_5006933754" evidence="1">
    <location>
        <begin position="18"/>
        <end position="506"/>
    </location>
</feature>
<accession>A0A0W4ZBK9</accession>
<dbReference type="EMBL" id="LFWA01000021">
    <property type="protein sequence ID" value="KTW25808.1"/>
    <property type="molecule type" value="Genomic_DNA"/>
</dbReference>
<reference evidence="3" key="1">
    <citation type="journal article" date="2016" name="Nat. Commun.">
        <title>Genome analysis of three Pneumocystis species reveals adaptation mechanisms to life exclusively in mammalian hosts.</title>
        <authorList>
            <person name="Ma L."/>
            <person name="Chen Z."/>
            <person name="Huang D.W."/>
            <person name="Kutty G."/>
            <person name="Ishihara M."/>
            <person name="Wang H."/>
            <person name="Abouelleil A."/>
            <person name="Bishop L."/>
            <person name="Davey E."/>
            <person name="Deng R."/>
            <person name="Deng X."/>
            <person name="Fan L."/>
            <person name="Fantoni G."/>
            <person name="Fitzgerald M."/>
            <person name="Gogineni E."/>
            <person name="Goldberg J.M."/>
            <person name="Handley G."/>
            <person name="Hu X."/>
            <person name="Huber C."/>
            <person name="Jiao X."/>
            <person name="Jones K."/>
            <person name="Levin J.Z."/>
            <person name="Liu Y."/>
            <person name="Macdonald P."/>
            <person name="Melnikov A."/>
            <person name="Raley C."/>
            <person name="Sassi M."/>
            <person name="Sherman B.T."/>
            <person name="Song X."/>
            <person name="Sykes S."/>
            <person name="Tran B."/>
            <person name="Walsh L."/>
            <person name="Xia Y."/>
            <person name="Yang J."/>
            <person name="Young S."/>
            <person name="Zeng Q."/>
            <person name="Zheng X."/>
            <person name="Stephens R."/>
            <person name="Nusbaum C."/>
            <person name="Birren B.W."/>
            <person name="Azadi P."/>
            <person name="Lempicki R.A."/>
            <person name="Cuomo C.A."/>
            <person name="Kovacs J.A."/>
        </authorList>
    </citation>
    <scope>NUCLEOTIDE SEQUENCE [LARGE SCALE GENOMIC DNA]</scope>
    <source>
        <strain evidence="3">RU7</strain>
    </source>
</reference>
<protein>
    <submittedName>
        <fullName evidence="2">Uncharacterized protein</fullName>
    </submittedName>
</protein>
<dbReference type="Proteomes" id="UP000053447">
    <property type="component" value="Unassembled WGS sequence"/>
</dbReference>
<evidence type="ECO:0000256" key="1">
    <source>
        <dbReference type="SAM" id="SignalP"/>
    </source>
</evidence>
<keyword evidence="1" id="KW-0732">Signal</keyword>
<gene>
    <name evidence="2" type="ORF">T551_03673</name>
</gene>
<dbReference type="RefSeq" id="XP_018227855.1">
    <property type="nucleotide sequence ID" value="XM_018375936.1"/>
</dbReference>
<evidence type="ECO:0000313" key="2">
    <source>
        <dbReference type="EMBL" id="KTW25808.1"/>
    </source>
</evidence>
<dbReference type="GeneID" id="28942191"/>
<name>A0A0W4ZBK9_PNEJ7</name>
<proteinExistence type="predicted"/>
<dbReference type="STRING" id="1408657.A0A0W4ZBK9"/>
<evidence type="ECO:0000313" key="3">
    <source>
        <dbReference type="Proteomes" id="UP000053447"/>
    </source>
</evidence>
<comment type="caution">
    <text evidence="2">The sequence shown here is derived from an EMBL/GenBank/DDBJ whole genome shotgun (WGS) entry which is preliminary data.</text>
</comment>
<sequence>MKTLIFTLLFYIISVFSKSISTRDHWKIYGFAHKAETWQLACYFITITGDSDNYNCTYTNKGLCRELSTAYGGLDTIDRRLKDICAKVETRESCNGYINEVIGGAKDLHRELLQHREYSPQECRTIFGLCSMFWSHYRPLLEVCEQMMVSCVGRTRQDAANHILLRGLQKDLKDPDLFRDKLGGLCYKLGDLSPELRGLCVNWKNTWEILKEIAGEECPQLEEALKNALRTEQVTHGTCQLLSRCAGIGECSLDVKRLCLQLTTQCLMFRHVDGSVMYDSSKITEYEVNKFFFGIYEKYGFDIQPHDYASQYPEDPSLSLMLYREGSGPFDPSCPRHLGDCDTHRSDSYLLSHCDGTPHERRNLCDGFQRRMEYDNPHGHIGPLYNSFSHKNTSNYRSDKLYSSSFYNGYDRDFCRHTLADCFFYVSGSGGYLKHNCDRAQLICTKKSMARLLVKDASNLHEEDDFIERTWCGKRLTQKCIEYKDPDPYTLNLCLHPGDTCNVYDY</sequence>